<proteinExistence type="predicted"/>
<organism evidence="2 3">
    <name type="scientific">Bradyrhizobium valentinum</name>
    <dbReference type="NCBI Taxonomy" id="1518501"/>
    <lineage>
        <taxon>Bacteria</taxon>
        <taxon>Pseudomonadati</taxon>
        <taxon>Pseudomonadota</taxon>
        <taxon>Alphaproteobacteria</taxon>
        <taxon>Hyphomicrobiales</taxon>
        <taxon>Nitrobacteraceae</taxon>
        <taxon>Bradyrhizobium</taxon>
    </lineage>
</organism>
<accession>A0A0R3LEF1</accession>
<feature type="region of interest" description="Disordered" evidence="1">
    <location>
        <begin position="1"/>
        <end position="26"/>
    </location>
</feature>
<keyword evidence="3" id="KW-1185">Reference proteome</keyword>
<sequence length="62" mass="6996">MAYVPRPALTRLSIEQNGDKDYSDGMSDQDVARFRAQADECRQQAELAINPLDKEAWLRLAG</sequence>
<dbReference type="EMBL" id="LLXX01000128">
    <property type="protein sequence ID" value="KRR04239.1"/>
    <property type="molecule type" value="Genomic_DNA"/>
</dbReference>
<evidence type="ECO:0000313" key="3">
    <source>
        <dbReference type="Proteomes" id="UP000051913"/>
    </source>
</evidence>
<name>A0A0R3LEF1_9BRAD</name>
<protein>
    <submittedName>
        <fullName evidence="2">Uncharacterized protein</fullName>
    </submittedName>
</protein>
<comment type="caution">
    <text evidence="2">The sequence shown here is derived from an EMBL/GenBank/DDBJ whole genome shotgun (WGS) entry which is preliminary data.</text>
</comment>
<evidence type="ECO:0000313" key="2">
    <source>
        <dbReference type="EMBL" id="KRR04239.1"/>
    </source>
</evidence>
<dbReference type="AlphaFoldDB" id="A0A0R3LEF1"/>
<dbReference type="RefSeq" id="WP_057852324.1">
    <property type="nucleotide sequence ID" value="NZ_LLXX01000128.1"/>
</dbReference>
<reference evidence="2 3" key="1">
    <citation type="submission" date="2014-03" db="EMBL/GenBank/DDBJ databases">
        <title>Bradyrhizobium valentinum sp. nov., isolated from effective nodules of Lupinus mariae-josephae, a lupine endemic of basic-lime soils in Eastern Spain.</title>
        <authorList>
            <person name="Duran D."/>
            <person name="Rey L."/>
            <person name="Navarro A."/>
            <person name="Busquets A."/>
            <person name="Imperial J."/>
            <person name="Ruiz-Argueso T."/>
        </authorList>
    </citation>
    <scope>NUCLEOTIDE SEQUENCE [LARGE SCALE GENOMIC DNA]</scope>
    <source>
        <strain evidence="2 3">LmjM3</strain>
    </source>
</reference>
<gene>
    <name evidence="2" type="ORF">CP49_23750</name>
</gene>
<evidence type="ECO:0000256" key="1">
    <source>
        <dbReference type="SAM" id="MobiDB-lite"/>
    </source>
</evidence>
<dbReference type="Proteomes" id="UP000051913">
    <property type="component" value="Unassembled WGS sequence"/>
</dbReference>